<comment type="caution">
    <text evidence="1">The sequence shown here is derived from an EMBL/GenBank/DDBJ whole genome shotgun (WGS) entry which is preliminary data.</text>
</comment>
<keyword evidence="2" id="KW-1185">Reference proteome</keyword>
<accession>A0A8S1WFB9</accession>
<gene>
    <name evidence="1" type="ORF">PPENT_87.1.T0890022</name>
</gene>
<evidence type="ECO:0000313" key="1">
    <source>
        <dbReference type="EMBL" id="CAD8187337.1"/>
    </source>
</evidence>
<proteinExistence type="predicted"/>
<organism evidence="1 2">
    <name type="scientific">Paramecium pentaurelia</name>
    <dbReference type="NCBI Taxonomy" id="43138"/>
    <lineage>
        <taxon>Eukaryota</taxon>
        <taxon>Sar</taxon>
        <taxon>Alveolata</taxon>
        <taxon>Ciliophora</taxon>
        <taxon>Intramacronucleata</taxon>
        <taxon>Oligohymenophorea</taxon>
        <taxon>Peniculida</taxon>
        <taxon>Parameciidae</taxon>
        <taxon>Paramecium</taxon>
    </lineage>
</organism>
<dbReference type="Proteomes" id="UP000689195">
    <property type="component" value="Unassembled WGS sequence"/>
</dbReference>
<protein>
    <submittedName>
        <fullName evidence="1">Uncharacterized protein</fullName>
    </submittedName>
</protein>
<sequence length="112" mass="13112">MELHLIVSQVNLLVVSAIQMKNVLIVQMDSILKIIINVFNVILDQNCQNCNQFCQSCNHFKDDLYKCQSCLRGYYLINQECHQFNSIFNLAHNQVINIHLYQGILFNNRYGM</sequence>
<evidence type="ECO:0000313" key="2">
    <source>
        <dbReference type="Proteomes" id="UP000689195"/>
    </source>
</evidence>
<dbReference type="AlphaFoldDB" id="A0A8S1WFB9"/>
<name>A0A8S1WFB9_9CILI</name>
<reference evidence="1" key="1">
    <citation type="submission" date="2021-01" db="EMBL/GenBank/DDBJ databases">
        <authorList>
            <consortium name="Genoscope - CEA"/>
            <person name="William W."/>
        </authorList>
    </citation>
    <scope>NUCLEOTIDE SEQUENCE</scope>
</reference>
<dbReference type="EMBL" id="CAJJDO010000089">
    <property type="protein sequence ID" value="CAD8187337.1"/>
    <property type="molecule type" value="Genomic_DNA"/>
</dbReference>